<gene>
    <name evidence="2" type="ORF">KIW84_074698</name>
</gene>
<dbReference type="Gramene" id="Psat07G0469800-T1">
    <property type="protein sequence ID" value="KAI5389144.1"/>
    <property type="gene ID" value="KIW84_074698"/>
</dbReference>
<sequence length="409" mass="45712">MIDSAPNDITEMVNMGMKLEEGVREGCLSMDEASTSMRYGSGFSKKKDNEVNAISSGRQRRPRIRRNPSSRQHHHQVSSVISNLIQPRNPLQIPEPLPWWYKPELHCAFYQGAPEHDIENCYPLKYEVQKLMKSGMVSFEDRVPNVKANSLPTHGKSSVNMVDGCHGKFKIVQSRHVDDDVNVIVLVFKQPKRLVIQYDSSNSNSVSNILVSPLVIRLAGPVQYSSDKVVPYQYNATMIEGGQEVPLPTTSSVVSIVDVTKVTRSGRVFGSVFPKDKEESVVGKKVEVLVADPIGASKGKSGESSDAKANDDDEVLRLIKRSEFNMVEQLLQTPLKISVLSLLMNSEAHREALQRVLEQAFVEHDVTIDQFDHIMANITSCNNLSFCDEELPEKGRNHNLALHISMNCK</sequence>
<evidence type="ECO:0000256" key="1">
    <source>
        <dbReference type="SAM" id="MobiDB-lite"/>
    </source>
</evidence>
<dbReference type="PANTHER" id="PTHR32108:SF9">
    <property type="entry name" value="REVERSE TRANSCRIPTASE RNASE H-LIKE DOMAIN-CONTAINING PROTEIN"/>
    <property type="match status" value="1"/>
</dbReference>
<feature type="region of interest" description="Disordered" evidence="1">
    <location>
        <begin position="38"/>
        <end position="83"/>
    </location>
</feature>
<protein>
    <submittedName>
        <fullName evidence="2">Uncharacterized protein</fullName>
    </submittedName>
</protein>
<dbReference type="AlphaFoldDB" id="A0A9D4VRX9"/>
<dbReference type="Proteomes" id="UP001058974">
    <property type="component" value="Chromosome 7"/>
</dbReference>
<proteinExistence type="predicted"/>
<feature type="compositionally biased region" description="Basic residues" evidence="1">
    <location>
        <begin position="58"/>
        <end position="76"/>
    </location>
</feature>
<reference evidence="2 3" key="1">
    <citation type="journal article" date="2022" name="Nat. Genet.">
        <title>Improved pea reference genome and pan-genome highlight genomic features and evolutionary characteristics.</title>
        <authorList>
            <person name="Yang T."/>
            <person name="Liu R."/>
            <person name="Luo Y."/>
            <person name="Hu S."/>
            <person name="Wang D."/>
            <person name="Wang C."/>
            <person name="Pandey M.K."/>
            <person name="Ge S."/>
            <person name="Xu Q."/>
            <person name="Li N."/>
            <person name="Li G."/>
            <person name="Huang Y."/>
            <person name="Saxena R.K."/>
            <person name="Ji Y."/>
            <person name="Li M."/>
            <person name="Yan X."/>
            <person name="He Y."/>
            <person name="Liu Y."/>
            <person name="Wang X."/>
            <person name="Xiang C."/>
            <person name="Varshney R.K."/>
            <person name="Ding H."/>
            <person name="Gao S."/>
            <person name="Zong X."/>
        </authorList>
    </citation>
    <scope>NUCLEOTIDE SEQUENCE [LARGE SCALE GENOMIC DNA]</scope>
    <source>
        <strain evidence="2 3">cv. Zhongwan 6</strain>
    </source>
</reference>
<keyword evidence="3" id="KW-1185">Reference proteome</keyword>
<evidence type="ECO:0000313" key="3">
    <source>
        <dbReference type="Proteomes" id="UP001058974"/>
    </source>
</evidence>
<comment type="caution">
    <text evidence="2">The sequence shown here is derived from an EMBL/GenBank/DDBJ whole genome shotgun (WGS) entry which is preliminary data.</text>
</comment>
<name>A0A9D4VRX9_PEA</name>
<dbReference type="PANTHER" id="PTHR32108">
    <property type="entry name" value="DNA-DIRECTED RNA POLYMERASE SUBUNIT ALPHA"/>
    <property type="match status" value="1"/>
</dbReference>
<dbReference type="EMBL" id="JAMSHJ010000007">
    <property type="protein sequence ID" value="KAI5389144.1"/>
    <property type="molecule type" value="Genomic_DNA"/>
</dbReference>
<evidence type="ECO:0000313" key="2">
    <source>
        <dbReference type="EMBL" id="KAI5389144.1"/>
    </source>
</evidence>
<organism evidence="2 3">
    <name type="scientific">Pisum sativum</name>
    <name type="common">Garden pea</name>
    <name type="synonym">Lathyrus oleraceus</name>
    <dbReference type="NCBI Taxonomy" id="3888"/>
    <lineage>
        <taxon>Eukaryota</taxon>
        <taxon>Viridiplantae</taxon>
        <taxon>Streptophyta</taxon>
        <taxon>Embryophyta</taxon>
        <taxon>Tracheophyta</taxon>
        <taxon>Spermatophyta</taxon>
        <taxon>Magnoliopsida</taxon>
        <taxon>eudicotyledons</taxon>
        <taxon>Gunneridae</taxon>
        <taxon>Pentapetalae</taxon>
        <taxon>rosids</taxon>
        <taxon>fabids</taxon>
        <taxon>Fabales</taxon>
        <taxon>Fabaceae</taxon>
        <taxon>Papilionoideae</taxon>
        <taxon>50 kb inversion clade</taxon>
        <taxon>NPAAA clade</taxon>
        <taxon>Hologalegina</taxon>
        <taxon>IRL clade</taxon>
        <taxon>Fabeae</taxon>
        <taxon>Lathyrus</taxon>
    </lineage>
</organism>
<accession>A0A9D4VRX9</accession>